<dbReference type="RefSeq" id="WP_184745918.1">
    <property type="nucleotide sequence ID" value="NZ_JACHGJ010000002.1"/>
</dbReference>
<comment type="caution">
    <text evidence="1">The sequence shown here is derived from an EMBL/GenBank/DDBJ whole genome shotgun (WGS) entry which is preliminary data.</text>
</comment>
<protein>
    <submittedName>
        <fullName evidence="1">Uncharacterized protein</fullName>
    </submittedName>
</protein>
<reference evidence="1 2" key="1">
    <citation type="submission" date="2020-08" db="EMBL/GenBank/DDBJ databases">
        <title>Genomic Encyclopedia of Type Strains, Phase IV (KMG-IV): sequencing the most valuable type-strain genomes for metagenomic binning, comparative biology and taxonomic classification.</title>
        <authorList>
            <person name="Goeker M."/>
        </authorList>
    </citation>
    <scope>NUCLEOTIDE SEQUENCE [LARGE SCALE GENOMIC DNA]</scope>
    <source>
        <strain evidence="1 2">DSM 2461</strain>
    </source>
</reference>
<organism evidence="1 2">
    <name type="scientific">Spirochaeta isovalerica</name>
    <dbReference type="NCBI Taxonomy" id="150"/>
    <lineage>
        <taxon>Bacteria</taxon>
        <taxon>Pseudomonadati</taxon>
        <taxon>Spirochaetota</taxon>
        <taxon>Spirochaetia</taxon>
        <taxon>Spirochaetales</taxon>
        <taxon>Spirochaetaceae</taxon>
        <taxon>Spirochaeta</taxon>
    </lineage>
</organism>
<evidence type="ECO:0000313" key="1">
    <source>
        <dbReference type="EMBL" id="MBB6480092.1"/>
    </source>
</evidence>
<gene>
    <name evidence="1" type="ORF">HNR50_001750</name>
</gene>
<keyword evidence="2" id="KW-1185">Reference proteome</keyword>
<proteinExistence type="predicted"/>
<name>A0A841RCG4_9SPIO</name>
<evidence type="ECO:0000313" key="2">
    <source>
        <dbReference type="Proteomes" id="UP000587760"/>
    </source>
</evidence>
<dbReference type="AlphaFoldDB" id="A0A841RCG4"/>
<accession>A0A841RCG4</accession>
<dbReference type="Proteomes" id="UP000587760">
    <property type="component" value="Unassembled WGS sequence"/>
</dbReference>
<dbReference type="EMBL" id="JACHGJ010000002">
    <property type="protein sequence ID" value="MBB6480092.1"/>
    <property type="molecule type" value="Genomic_DNA"/>
</dbReference>
<sequence length="662" mass="76206">MKKWLLTIPALLILIGVWVGIDLYNNGKIERTNARDDYSRSLKLTIDDIMIALEEGEEPDYSEIDGTLEYIKGRYDCSDFRIPSMIRILYSHSDKLPADVAEKIRETATGFKFWMDQPGDDSMCYWSENHQLLFSSSEYLLGHYYGDEIFTNMDIRGSEHSEMGKKRVLTWLEQRFLYGFTEWYSSTYYVEDIAPLAVLIDFAPDEEVRTKASIVMDLLIYDLATQNYKGTFTVNSGRMYEKAKMSGQHSSIKDSISLIWPRYNEILNVEHIGGMEANFKYVKRYEVPEVLRAIGYDQNGETLIKASTGLNLSEFEAEGLNGTEDPQIMMQFNSEAFTNPEVIDNTIKYIDRTGMFSNEFLNDFKLINLGLLKTFKLSPAVSRLLDPLYDGTAIQRANTYMYRTPDYAMSTAQAYHPGMPGDQHSLFSLTINNDFNIFVQNPAASLKPDGALGNSPNYWVGNGYHPHTVQEKNINMSLWVLPEKLNPLGDLAGMARKINNYTHAFFPRQYMEQAIVEDNYAFGKIGDVYVALTGKSDLVYKPFEGTAYDEEMILTEEYDLIQEGRETYWITETGTSRQYGDFETFCDEIRSLAVSYEDETLNYRNLQLTYKGDFLVDNEAVDLEYDRFDSKYVFAERKSDVIEIDFDGKSLLLDFNNSRRVF</sequence>